<name>R7USN0_CAPTE</name>
<gene>
    <name evidence="1" type="ORF">CAPTEDRAFT_200382</name>
</gene>
<protein>
    <submittedName>
        <fullName evidence="1 2">Uncharacterized protein</fullName>
    </submittedName>
</protein>
<dbReference type="EMBL" id="AMQN01001014">
    <property type="status" value="NOT_ANNOTATED_CDS"/>
    <property type="molecule type" value="Genomic_DNA"/>
</dbReference>
<reference evidence="1 3" key="2">
    <citation type="journal article" date="2013" name="Nature">
        <title>Insights into bilaterian evolution from three spiralian genomes.</title>
        <authorList>
            <person name="Simakov O."/>
            <person name="Marletaz F."/>
            <person name="Cho S.J."/>
            <person name="Edsinger-Gonzales E."/>
            <person name="Havlak P."/>
            <person name="Hellsten U."/>
            <person name="Kuo D.H."/>
            <person name="Larsson T."/>
            <person name="Lv J."/>
            <person name="Arendt D."/>
            <person name="Savage R."/>
            <person name="Osoegawa K."/>
            <person name="de Jong P."/>
            <person name="Grimwood J."/>
            <person name="Chapman J.A."/>
            <person name="Shapiro H."/>
            <person name="Aerts A."/>
            <person name="Otillar R.P."/>
            <person name="Terry A.Y."/>
            <person name="Boore J.L."/>
            <person name="Grigoriev I.V."/>
            <person name="Lindberg D.R."/>
            <person name="Seaver E.C."/>
            <person name="Weisblat D.A."/>
            <person name="Putnam N.H."/>
            <person name="Rokhsar D.S."/>
        </authorList>
    </citation>
    <scope>NUCLEOTIDE SEQUENCE</scope>
    <source>
        <strain evidence="1 3">I ESC-2004</strain>
    </source>
</reference>
<dbReference type="EnsemblMetazoa" id="CapteT200382">
    <property type="protein sequence ID" value="CapteP200382"/>
    <property type="gene ID" value="CapteG200382"/>
</dbReference>
<dbReference type="AlphaFoldDB" id="R7USN0"/>
<dbReference type="EMBL" id="KB298217">
    <property type="protein sequence ID" value="ELU09509.1"/>
    <property type="molecule type" value="Genomic_DNA"/>
</dbReference>
<evidence type="ECO:0000313" key="1">
    <source>
        <dbReference type="EMBL" id="ELU09509.1"/>
    </source>
</evidence>
<evidence type="ECO:0000313" key="3">
    <source>
        <dbReference type="Proteomes" id="UP000014760"/>
    </source>
</evidence>
<evidence type="ECO:0000313" key="2">
    <source>
        <dbReference type="EnsemblMetazoa" id="CapteP200382"/>
    </source>
</evidence>
<dbReference type="HOGENOM" id="CLU_1504849_0_0_1"/>
<keyword evidence="3" id="KW-1185">Reference proteome</keyword>
<proteinExistence type="predicted"/>
<reference evidence="2" key="3">
    <citation type="submission" date="2015-06" db="UniProtKB">
        <authorList>
            <consortium name="EnsemblMetazoa"/>
        </authorList>
    </citation>
    <scope>IDENTIFICATION</scope>
</reference>
<sequence length="179" mass="20687">MEGSFEEAKARFRVFDKLCEVILDPHDEDFEHFLQLRHIVMLRMKRIQDWRSRFPTRRPTSNATREDEKGIPSPNADLFLEFVRLMIVCFTIRLYPYGGTHTNGDHTYVCISLPKSNIGKDIFMLISCFDYAKGVKSSNRDDKAIYMIEKVTGEAGEYEDEWMKRSGVSPSLASMSISA</sequence>
<dbReference type="EMBL" id="AMQN01001013">
    <property type="status" value="NOT_ANNOTATED_CDS"/>
    <property type="molecule type" value="Genomic_DNA"/>
</dbReference>
<dbReference type="Proteomes" id="UP000014760">
    <property type="component" value="Unassembled WGS sequence"/>
</dbReference>
<reference evidence="3" key="1">
    <citation type="submission" date="2012-12" db="EMBL/GenBank/DDBJ databases">
        <authorList>
            <person name="Hellsten U."/>
            <person name="Grimwood J."/>
            <person name="Chapman J.A."/>
            <person name="Shapiro H."/>
            <person name="Aerts A."/>
            <person name="Otillar R.P."/>
            <person name="Terry A.Y."/>
            <person name="Boore J.L."/>
            <person name="Simakov O."/>
            <person name="Marletaz F."/>
            <person name="Cho S.-J."/>
            <person name="Edsinger-Gonzales E."/>
            <person name="Havlak P."/>
            <person name="Kuo D.-H."/>
            <person name="Larsson T."/>
            <person name="Lv J."/>
            <person name="Arendt D."/>
            <person name="Savage R."/>
            <person name="Osoegawa K."/>
            <person name="de Jong P."/>
            <person name="Lindberg D.R."/>
            <person name="Seaver E.C."/>
            <person name="Weisblat D.A."/>
            <person name="Putnam N.H."/>
            <person name="Grigoriev I.V."/>
            <person name="Rokhsar D.S."/>
        </authorList>
    </citation>
    <scope>NUCLEOTIDE SEQUENCE</scope>
    <source>
        <strain evidence="3">I ESC-2004</strain>
    </source>
</reference>
<organism evidence="1">
    <name type="scientific">Capitella teleta</name>
    <name type="common">Polychaete worm</name>
    <dbReference type="NCBI Taxonomy" id="283909"/>
    <lineage>
        <taxon>Eukaryota</taxon>
        <taxon>Metazoa</taxon>
        <taxon>Spiralia</taxon>
        <taxon>Lophotrochozoa</taxon>
        <taxon>Annelida</taxon>
        <taxon>Polychaeta</taxon>
        <taxon>Sedentaria</taxon>
        <taxon>Scolecida</taxon>
        <taxon>Capitellidae</taxon>
        <taxon>Capitella</taxon>
    </lineage>
</organism>
<accession>R7USN0</accession>